<dbReference type="GO" id="GO:0016279">
    <property type="term" value="F:protein-lysine N-methyltransferase activity"/>
    <property type="evidence" value="ECO:0007669"/>
    <property type="project" value="InterPro"/>
</dbReference>
<dbReference type="PANTHER" id="PTHR13610:SF11">
    <property type="entry name" value="METHYLTRANSFERASE DOMAIN-CONTAINING PROTEIN"/>
    <property type="match status" value="1"/>
</dbReference>
<evidence type="ECO:0000313" key="2">
    <source>
        <dbReference type="EMBL" id="NEV67572.1"/>
    </source>
</evidence>
<reference evidence="2" key="3">
    <citation type="submission" date="2020-02" db="EMBL/GenBank/DDBJ databases">
        <authorList>
            <person name="Sarangi A.N."/>
            <person name="Ghosh S."/>
            <person name="Mukherjee M."/>
            <person name="Tripathy S."/>
        </authorList>
    </citation>
    <scope>NUCLEOTIDE SEQUENCE</scope>
    <source>
        <strain evidence="2">BDU141951</strain>
    </source>
</reference>
<reference evidence="2" key="1">
    <citation type="submission" date="2014-11" db="EMBL/GenBank/DDBJ databases">
        <authorList>
            <person name="Malar M.C."/>
            <person name="Sen D."/>
            <person name="Tripathy S."/>
        </authorList>
    </citation>
    <scope>NUCLEOTIDE SEQUENCE</scope>
    <source>
        <strain evidence="2">BDU141951</strain>
    </source>
</reference>
<proteinExistence type="predicted"/>
<protein>
    <submittedName>
        <fullName evidence="2">Class I SAM-dependent methyltransferase</fullName>
    </submittedName>
</protein>
<organism evidence="2">
    <name type="scientific">Lyngbya confervoides BDU141951</name>
    <dbReference type="NCBI Taxonomy" id="1574623"/>
    <lineage>
        <taxon>Bacteria</taxon>
        <taxon>Bacillati</taxon>
        <taxon>Cyanobacteriota</taxon>
        <taxon>Cyanophyceae</taxon>
        <taxon>Oscillatoriophycideae</taxon>
        <taxon>Oscillatoriales</taxon>
        <taxon>Microcoleaceae</taxon>
        <taxon>Lyngbya</taxon>
    </lineage>
</organism>
<keyword evidence="2" id="KW-0808">Transferase</keyword>
<dbReference type="EMBL" id="JTHE02000003">
    <property type="protein sequence ID" value="NEV67572.1"/>
    <property type="molecule type" value="Genomic_DNA"/>
</dbReference>
<comment type="caution">
    <text evidence="2">The sequence shown here is derived from an EMBL/GenBank/DDBJ whole genome shotgun (WGS) entry which is preliminary data.</text>
</comment>
<dbReference type="InterPro" id="IPR041698">
    <property type="entry name" value="Methyltransf_25"/>
</dbReference>
<keyword evidence="2" id="KW-0489">Methyltransferase</keyword>
<evidence type="ECO:0000259" key="1">
    <source>
        <dbReference type="Pfam" id="PF13649"/>
    </source>
</evidence>
<dbReference type="CDD" id="cd02440">
    <property type="entry name" value="AdoMet_MTases"/>
    <property type="match status" value="1"/>
</dbReference>
<dbReference type="Gene3D" id="3.40.50.150">
    <property type="entry name" value="Vaccinia Virus protein VP39"/>
    <property type="match status" value="1"/>
</dbReference>
<dbReference type="InterPro" id="IPR029063">
    <property type="entry name" value="SAM-dependent_MTases_sf"/>
</dbReference>
<name>A0A0C1YFS1_9CYAN</name>
<dbReference type="Pfam" id="PF13649">
    <property type="entry name" value="Methyltransf_25"/>
    <property type="match status" value="1"/>
</dbReference>
<dbReference type="SUPFAM" id="SSF53335">
    <property type="entry name" value="S-adenosyl-L-methionine-dependent methyltransferases"/>
    <property type="match status" value="1"/>
</dbReference>
<feature type="domain" description="Methyltransferase" evidence="1">
    <location>
        <begin position="38"/>
        <end position="122"/>
    </location>
</feature>
<dbReference type="AlphaFoldDB" id="A0A0C1YFS1"/>
<reference evidence="2" key="2">
    <citation type="journal article" date="2015" name="Genome Announc.">
        <title>Draft Genome Sequence of Filamentous Marine Cyanobacterium Lyngbya confervoides Strain BDU141951.</title>
        <authorList>
            <person name="Chandrababunaidu M.M."/>
            <person name="Sen D."/>
            <person name="Tripathy S."/>
        </authorList>
    </citation>
    <scope>NUCLEOTIDE SEQUENCE</scope>
    <source>
        <strain evidence="2">BDU141951</strain>
    </source>
</reference>
<gene>
    <name evidence="2" type="ORF">QQ91_010630</name>
</gene>
<dbReference type="InterPro" id="IPR026170">
    <property type="entry name" value="FAM173A/B"/>
</dbReference>
<dbReference type="PANTHER" id="PTHR13610">
    <property type="entry name" value="METHYLTRANSFERASE DOMAIN-CONTAINING PROTEIN"/>
    <property type="match status" value="1"/>
</dbReference>
<sequence length="161" mass="17749">MSEPSKNRPDIAYIPTPDDAVDAMLELAQVGADDVLYDLGCGDGRLLIRAATRWGTRGVGIDIDPACIQQTRQNAQTAGVDHLLTLQQGNLYDSDVAAATVVALYLLPHLNARLCPRLLQQLRPGARIVSHQFDMGDWEPDEILTLPASEEESVIYLWKIR</sequence>
<accession>A0A0C1YFS1</accession>
<dbReference type="GO" id="GO:0032259">
    <property type="term" value="P:methylation"/>
    <property type="evidence" value="ECO:0007669"/>
    <property type="project" value="UniProtKB-KW"/>
</dbReference>